<dbReference type="GO" id="GO:0000139">
    <property type="term" value="C:Golgi membrane"/>
    <property type="evidence" value="ECO:0007669"/>
    <property type="project" value="TreeGrafter"/>
</dbReference>
<dbReference type="InterPro" id="IPR045221">
    <property type="entry name" value="Sphingomyelin_synth-like"/>
</dbReference>
<keyword evidence="3" id="KW-0808">Transferase</keyword>
<keyword evidence="8 9" id="KW-0472">Membrane</keyword>
<keyword evidence="12" id="KW-1185">Reference proteome</keyword>
<evidence type="ECO:0000256" key="5">
    <source>
        <dbReference type="ARBA" id="ARBA00022919"/>
    </source>
</evidence>
<feature type="transmembrane region" description="Helical" evidence="9">
    <location>
        <begin position="228"/>
        <end position="261"/>
    </location>
</feature>
<evidence type="ECO:0000256" key="1">
    <source>
        <dbReference type="ARBA" id="ARBA00004141"/>
    </source>
</evidence>
<keyword evidence="6 9" id="KW-1133">Transmembrane helix</keyword>
<proteinExistence type="inferred from homology"/>
<evidence type="ECO:0000256" key="9">
    <source>
        <dbReference type="SAM" id="Phobius"/>
    </source>
</evidence>
<evidence type="ECO:0000256" key="7">
    <source>
        <dbReference type="ARBA" id="ARBA00023098"/>
    </source>
</evidence>
<reference evidence="11 12" key="1">
    <citation type="submission" date="2024-03" db="EMBL/GenBank/DDBJ databases">
        <title>The Acrasis kona genome and developmental transcriptomes reveal deep origins of eukaryotic multicellular pathways.</title>
        <authorList>
            <person name="Sheikh S."/>
            <person name="Fu C.-J."/>
            <person name="Brown M.W."/>
            <person name="Baldauf S.L."/>
        </authorList>
    </citation>
    <scope>NUCLEOTIDE SEQUENCE [LARGE SCALE GENOMIC DNA]</scope>
    <source>
        <strain evidence="11 12">ATCC MYA-3509</strain>
    </source>
</reference>
<dbReference type="GO" id="GO:0046513">
    <property type="term" value="P:ceramide biosynthetic process"/>
    <property type="evidence" value="ECO:0007669"/>
    <property type="project" value="TreeGrafter"/>
</dbReference>
<keyword evidence="5" id="KW-0746">Sphingolipid metabolism</keyword>
<dbReference type="SUPFAM" id="SSF48317">
    <property type="entry name" value="Acid phosphatase/Vanadium-dependent haloperoxidase"/>
    <property type="match status" value="1"/>
</dbReference>
<evidence type="ECO:0000256" key="6">
    <source>
        <dbReference type="ARBA" id="ARBA00022989"/>
    </source>
</evidence>
<dbReference type="CDD" id="cd01610">
    <property type="entry name" value="PAP2_like"/>
    <property type="match status" value="1"/>
</dbReference>
<evidence type="ECO:0000256" key="2">
    <source>
        <dbReference type="ARBA" id="ARBA00005441"/>
    </source>
</evidence>
<feature type="transmembrane region" description="Helical" evidence="9">
    <location>
        <begin position="273"/>
        <end position="291"/>
    </location>
</feature>
<dbReference type="GO" id="GO:0005886">
    <property type="term" value="C:plasma membrane"/>
    <property type="evidence" value="ECO:0007669"/>
    <property type="project" value="TreeGrafter"/>
</dbReference>
<evidence type="ECO:0000313" key="11">
    <source>
        <dbReference type="EMBL" id="KAL0476560.1"/>
    </source>
</evidence>
<evidence type="ECO:0000256" key="3">
    <source>
        <dbReference type="ARBA" id="ARBA00022679"/>
    </source>
</evidence>
<gene>
    <name evidence="11" type="ORF">AKO1_006068</name>
</gene>
<dbReference type="AlphaFoldDB" id="A0AAW2YHX9"/>
<dbReference type="GO" id="GO:0033188">
    <property type="term" value="F:sphingomyelin synthase activity"/>
    <property type="evidence" value="ECO:0007669"/>
    <property type="project" value="TreeGrafter"/>
</dbReference>
<comment type="caution">
    <text evidence="11">The sequence shown here is derived from an EMBL/GenBank/DDBJ whole genome shotgun (WGS) entry which is preliminary data.</text>
</comment>
<feature type="transmembrane region" description="Helical" evidence="9">
    <location>
        <begin position="89"/>
        <end position="110"/>
    </location>
</feature>
<evidence type="ECO:0000256" key="4">
    <source>
        <dbReference type="ARBA" id="ARBA00022692"/>
    </source>
</evidence>
<organism evidence="11 12">
    <name type="scientific">Acrasis kona</name>
    <dbReference type="NCBI Taxonomy" id="1008807"/>
    <lineage>
        <taxon>Eukaryota</taxon>
        <taxon>Discoba</taxon>
        <taxon>Heterolobosea</taxon>
        <taxon>Tetramitia</taxon>
        <taxon>Eutetramitia</taxon>
        <taxon>Acrasidae</taxon>
        <taxon>Acrasis</taxon>
    </lineage>
</organism>
<keyword evidence="7" id="KW-0443">Lipid metabolism</keyword>
<sequence>MPYPIWRTFEVVAAVLAGMVGSWWYSHTESFDASDITTPTGVINSFDEVSTPIERIISGGVSYRTNLIHIVMPVVSTIFSRLWMMQKQLLFSIVYFFFCTYVNSISQVLAQRIADSTYANLNKFTLPDLGFKLLPHLDSTFKHSDMLLLLMELVSIVRLFLESGEMMQIPGAKGVQKNTSSRSKNIAIILRRILFIHGTCFLLRALSICITILPNPHPHCVPMIHPNIFVAGLMIVFGSNGTCYDVFFSGHAAAMMILSLFWQKYTHDRPLQIVMWIMSSVGWLVLIATRFHYTVDVLYGCLIGFCMWQFYHTILIHKIDAKVEVAFWWPCIRGFMEWFESDRAELQVGGLTKKGLAKTVSNTSRLVQRMYKTD</sequence>
<dbReference type="InterPro" id="IPR025749">
    <property type="entry name" value="Sphingomyelin_synth-like_dom"/>
</dbReference>
<evidence type="ECO:0000313" key="12">
    <source>
        <dbReference type="Proteomes" id="UP001431209"/>
    </source>
</evidence>
<feature type="domain" description="Sphingomyelin synthase-like" evidence="10">
    <location>
        <begin position="242"/>
        <end position="313"/>
    </location>
</feature>
<dbReference type="EMBL" id="JAOPGA020000059">
    <property type="protein sequence ID" value="KAL0476560.1"/>
    <property type="molecule type" value="Genomic_DNA"/>
</dbReference>
<dbReference type="GO" id="GO:0005789">
    <property type="term" value="C:endoplasmic reticulum membrane"/>
    <property type="evidence" value="ECO:0007669"/>
    <property type="project" value="TreeGrafter"/>
</dbReference>
<dbReference type="PANTHER" id="PTHR21290">
    <property type="entry name" value="SPHINGOMYELIN SYNTHETASE"/>
    <property type="match status" value="1"/>
</dbReference>
<dbReference type="InterPro" id="IPR036938">
    <property type="entry name" value="PAP2/HPO_sf"/>
</dbReference>
<feature type="transmembrane region" description="Helical" evidence="9">
    <location>
        <begin position="297"/>
        <end position="316"/>
    </location>
</feature>
<dbReference type="Pfam" id="PF14360">
    <property type="entry name" value="PAP2_C"/>
    <property type="match status" value="1"/>
</dbReference>
<comment type="similarity">
    <text evidence="2">Belongs to the sphingomyelin synthase family.</text>
</comment>
<feature type="transmembrane region" description="Helical" evidence="9">
    <location>
        <begin position="6"/>
        <end position="25"/>
    </location>
</feature>
<evidence type="ECO:0000256" key="8">
    <source>
        <dbReference type="ARBA" id="ARBA00023136"/>
    </source>
</evidence>
<dbReference type="PANTHER" id="PTHR21290:SF25">
    <property type="entry name" value="SPHINGOMYELIN SYNTHASE-RELATED PROTEIN 1"/>
    <property type="match status" value="1"/>
</dbReference>
<protein>
    <submittedName>
        <fullName evidence="11">Sgms2</fullName>
    </submittedName>
</protein>
<comment type="subcellular location">
    <subcellularLocation>
        <location evidence="1">Membrane</location>
        <topology evidence="1">Multi-pass membrane protein</topology>
    </subcellularLocation>
</comment>
<feature type="transmembrane region" description="Helical" evidence="9">
    <location>
        <begin position="193"/>
        <end position="213"/>
    </location>
</feature>
<name>A0AAW2YHX9_9EUKA</name>
<accession>A0AAW2YHX9</accession>
<dbReference type="Proteomes" id="UP001431209">
    <property type="component" value="Unassembled WGS sequence"/>
</dbReference>
<keyword evidence="4 9" id="KW-0812">Transmembrane</keyword>
<dbReference type="GO" id="GO:0047493">
    <property type="term" value="F:ceramide cholinephosphotransferase activity"/>
    <property type="evidence" value="ECO:0007669"/>
    <property type="project" value="TreeGrafter"/>
</dbReference>
<evidence type="ECO:0000259" key="10">
    <source>
        <dbReference type="Pfam" id="PF14360"/>
    </source>
</evidence>